<sequence length="104" mass="11942">MNPLSKCEQCGANHAIELFEHKEANSVVVGFIQCPACHHKTVYSVTTPHIRSLIKRIRTIRNQYRKAKRVKKAASLLTEYEKVKAQIEVLMKPLIDQENKSINQ</sequence>
<dbReference type="EMBL" id="CP063687">
    <property type="protein sequence ID" value="QOY28065.1"/>
    <property type="molecule type" value="Genomic_DNA"/>
</dbReference>
<evidence type="ECO:0000313" key="3">
    <source>
        <dbReference type="Proteomes" id="UP000587477"/>
    </source>
</evidence>
<evidence type="ECO:0008006" key="4">
    <source>
        <dbReference type="Google" id="ProtNLM"/>
    </source>
</evidence>
<evidence type="ECO:0000313" key="1">
    <source>
        <dbReference type="EMBL" id="QOY28011.1"/>
    </source>
</evidence>
<reference evidence="3" key="2">
    <citation type="submission" date="2020-10" db="EMBL/GenBank/DDBJ databases">
        <title>Complete genome sequence of Bacillus velezensis NST6.</title>
        <authorList>
            <person name="Choi J."/>
        </authorList>
    </citation>
    <scope>NUCLEOTIDE SEQUENCE [LARGE SCALE GENOMIC DNA]</scope>
    <source>
        <strain evidence="3">NST6</strain>
    </source>
</reference>
<name>A0A7W4LXZ3_BACVE</name>
<dbReference type="EMBL" id="CP063687">
    <property type="protein sequence ID" value="QOY28011.1"/>
    <property type="molecule type" value="Genomic_DNA"/>
</dbReference>
<dbReference type="Proteomes" id="UP000587477">
    <property type="component" value="Chromosome"/>
</dbReference>
<reference evidence="2" key="1">
    <citation type="journal article" date="2020" name="Genomics">
        <title>Complete genome sequence of Bacillus velezensis NST6 and comparison with the species belonging to operational group B. amyloliquefaciens.</title>
        <authorList>
            <person name="Choi J."/>
            <person name="Nam J."/>
            <person name="Seo M.H."/>
        </authorList>
    </citation>
    <scope>NUCLEOTIDE SEQUENCE</scope>
    <source>
        <strain evidence="2">NST6</strain>
    </source>
</reference>
<organism evidence="2 3">
    <name type="scientific">Bacillus velezensis</name>
    <dbReference type="NCBI Taxonomy" id="492670"/>
    <lineage>
        <taxon>Bacteria</taxon>
        <taxon>Bacillati</taxon>
        <taxon>Bacillota</taxon>
        <taxon>Bacilli</taxon>
        <taxon>Bacillales</taxon>
        <taxon>Bacillaceae</taxon>
        <taxon>Bacillus</taxon>
        <taxon>Bacillus amyloliquefaciens group</taxon>
    </lineage>
</organism>
<dbReference type="AlphaFoldDB" id="A0A7W4LXZ3"/>
<dbReference type="RefSeq" id="WP_071181896.1">
    <property type="nucleotide sequence ID" value="NZ_CP017775.1"/>
</dbReference>
<proteinExistence type="predicted"/>
<gene>
    <name evidence="1" type="ORF">BACVE_003051</name>
    <name evidence="2" type="ORF">BACVE_003105</name>
</gene>
<protein>
    <recommendedName>
        <fullName evidence="4">Transglycosylase</fullName>
    </recommendedName>
</protein>
<accession>A0A7W4LXZ3</accession>
<evidence type="ECO:0000313" key="2">
    <source>
        <dbReference type="EMBL" id="QOY28065.1"/>
    </source>
</evidence>